<evidence type="ECO:0000256" key="2">
    <source>
        <dbReference type="ARBA" id="ARBA00005236"/>
    </source>
</evidence>
<evidence type="ECO:0000256" key="7">
    <source>
        <dbReference type="ARBA" id="ARBA00023136"/>
    </source>
</evidence>
<accession>A0A3E0TTC1</accession>
<dbReference type="GO" id="GO:0044874">
    <property type="term" value="P:lipoprotein localization to outer membrane"/>
    <property type="evidence" value="ECO:0007669"/>
    <property type="project" value="TreeGrafter"/>
</dbReference>
<keyword evidence="4" id="KW-1003">Cell membrane</keyword>
<protein>
    <submittedName>
        <fullName evidence="11">Lipoprotein-releasing ABC transporter permease subunit LolE</fullName>
    </submittedName>
</protein>
<sequence length="435" mass="47203">MFQPLSLFVGLRYIRSRRGKGFAKFISAASTLGIAIGVAVLIMVLSAMNGFEKVLADKLLSIVPHAELIAVNEPINDWQQGAQQMQTHPEVIAVAPVIKLTGMLQYKSALKAVEVRGVDAKLETLVSDIDDYIVEGQWFKSHEQAASAATPGEKQGAKKQGIPIVLGAGVAKQLSVKTGDKLQVLLPQQSGEQSNRQRFSAPKRLNVVVSAIFRFGGTIDDTLAYLPLSAAAKVQGFESDTVQGLRLKVTDVFAANNIARDLAYRFNHYVYIYDWTYTQGHLFNDIQLVRTVMFIVMVIVIAVASFNIVSTLIMVVKEKQSDIAILKTMGASHRQIMTVFVMQGMSNGILGALSGAVIGSYLALYLTDIVAGVEQLLGTKFLSGDVYFVNYLPSVLNLNEVYLTAGVAMVLSVLATIYPAWQAAKVDPAQVLGQS</sequence>
<feature type="transmembrane region" description="Helical" evidence="8">
    <location>
        <begin position="337"/>
        <end position="364"/>
    </location>
</feature>
<feature type="domain" description="ABC3 transporter permease C-terminal" evidence="9">
    <location>
        <begin position="294"/>
        <end position="428"/>
    </location>
</feature>
<evidence type="ECO:0000256" key="3">
    <source>
        <dbReference type="ARBA" id="ARBA00022448"/>
    </source>
</evidence>
<dbReference type="NCBIfam" id="TIGR02212">
    <property type="entry name" value="lolCE"/>
    <property type="match status" value="1"/>
</dbReference>
<proteinExistence type="inferred from homology"/>
<name>A0A3E0TTC1_9GAMM</name>
<dbReference type="AlphaFoldDB" id="A0A3E0TTC1"/>
<dbReference type="OrthoDB" id="9808461at2"/>
<evidence type="ECO:0000313" key="11">
    <source>
        <dbReference type="EMBL" id="REL27719.1"/>
    </source>
</evidence>
<dbReference type="InterPro" id="IPR003838">
    <property type="entry name" value="ABC3_permease_C"/>
</dbReference>
<dbReference type="InterPro" id="IPR025857">
    <property type="entry name" value="MacB_PCD"/>
</dbReference>
<organism evidence="11 12">
    <name type="scientific">Thalassotalea euphylliae</name>
    <dbReference type="NCBI Taxonomy" id="1655234"/>
    <lineage>
        <taxon>Bacteria</taxon>
        <taxon>Pseudomonadati</taxon>
        <taxon>Pseudomonadota</taxon>
        <taxon>Gammaproteobacteria</taxon>
        <taxon>Alteromonadales</taxon>
        <taxon>Colwelliaceae</taxon>
        <taxon>Thalassotalea</taxon>
    </lineage>
</organism>
<dbReference type="Pfam" id="PF02687">
    <property type="entry name" value="FtsX"/>
    <property type="match status" value="1"/>
</dbReference>
<comment type="subcellular location">
    <subcellularLocation>
        <location evidence="1">Cell membrane</location>
        <topology evidence="1">Multi-pass membrane protein</topology>
    </subcellularLocation>
</comment>
<evidence type="ECO:0000256" key="5">
    <source>
        <dbReference type="ARBA" id="ARBA00022692"/>
    </source>
</evidence>
<keyword evidence="3" id="KW-0813">Transport</keyword>
<keyword evidence="11" id="KW-0449">Lipoprotein</keyword>
<dbReference type="Pfam" id="PF12704">
    <property type="entry name" value="MacB_PCD"/>
    <property type="match status" value="1"/>
</dbReference>
<dbReference type="PANTHER" id="PTHR30489">
    <property type="entry name" value="LIPOPROTEIN-RELEASING SYSTEM TRANSMEMBRANE PROTEIN LOLE"/>
    <property type="match status" value="1"/>
</dbReference>
<dbReference type="NCBIfam" id="NF008357">
    <property type="entry name" value="PRK11146.1"/>
    <property type="match status" value="1"/>
</dbReference>
<dbReference type="RefSeq" id="WP_116008789.1">
    <property type="nucleotide sequence ID" value="NZ_QUOU01000001.1"/>
</dbReference>
<dbReference type="Proteomes" id="UP000256478">
    <property type="component" value="Unassembled WGS sequence"/>
</dbReference>
<feature type="transmembrane region" description="Helical" evidence="8">
    <location>
        <begin position="21"/>
        <end position="45"/>
    </location>
</feature>
<evidence type="ECO:0000256" key="4">
    <source>
        <dbReference type="ARBA" id="ARBA00022475"/>
    </source>
</evidence>
<evidence type="ECO:0000313" key="12">
    <source>
        <dbReference type="Proteomes" id="UP000256478"/>
    </source>
</evidence>
<evidence type="ECO:0000256" key="8">
    <source>
        <dbReference type="SAM" id="Phobius"/>
    </source>
</evidence>
<keyword evidence="7 8" id="KW-0472">Membrane</keyword>
<evidence type="ECO:0000259" key="9">
    <source>
        <dbReference type="Pfam" id="PF02687"/>
    </source>
</evidence>
<gene>
    <name evidence="11" type="primary">lolE</name>
    <name evidence="11" type="ORF">DXX93_14910</name>
</gene>
<keyword evidence="5 8" id="KW-0812">Transmembrane</keyword>
<dbReference type="EMBL" id="QUOU01000001">
    <property type="protein sequence ID" value="REL27719.1"/>
    <property type="molecule type" value="Genomic_DNA"/>
</dbReference>
<evidence type="ECO:0000256" key="6">
    <source>
        <dbReference type="ARBA" id="ARBA00022989"/>
    </source>
</evidence>
<dbReference type="PANTHER" id="PTHR30489:SF0">
    <property type="entry name" value="LIPOPROTEIN-RELEASING SYSTEM TRANSMEMBRANE PROTEIN LOLE"/>
    <property type="match status" value="1"/>
</dbReference>
<comment type="caution">
    <text evidence="11">The sequence shown here is derived from an EMBL/GenBank/DDBJ whole genome shotgun (WGS) entry which is preliminary data.</text>
</comment>
<evidence type="ECO:0000256" key="1">
    <source>
        <dbReference type="ARBA" id="ARBA00004651"/>
    </source>
</evidence>
<feature type="domain" description="MacB-like periplasmic core" evidence="10">
    <location>
        <begin position="27"/>
        <end position="260"/>
    </location>
</feature>
<dbReference type="GO" id="GO:0042953">
    <property type="term" value="P:lipoprotein transport"/>
    <property type="evidence" value="ECO:0007669"/>
    <property type="project" value="InterPro"/>
</dbReference>
<feature type="transmembrane region" description="Helical" evidence="8">
    <location>
        <begin position="401"/>
        <end position="421"/>
    </location>
</feature>
<reference evidence="11 12" key="1">
    <citation type="submission" date="2018-08" db="EMBL/GenBank/DDBJ databases">
        <title>Thalassotalea euphylliae genome.</title>
        <authorList>
            <person name="Summers S."/>
            <person name="Rice S.A."/>
            <person name="Freckelton M.L."/>
            <person name="Nedved B.T."/>
            <person name="Hadfield M.G."/>
        </authorList>
    </citation>
    <scope>NUCLEOTIDE SEQUENCE [LARGE SCALE GENOMIC DNA]</scope>
    <source>
        <strain evidence="11 12">H1</strain>
    </source>
</reference>
<feature type="transmembrane region" description="Helical" evidence="8">
    <location>
        <begin position="292"/>
        <end position="316"/>
    </location>
</feature>
<dbReference type="InterPro" id="IPR011925">
    <property type="entry name" value="LolCE_TM"/>
</dbReference>
<evidence type="ECO:0000259" key="10">
    <source>
        <dbReference type="Pfam" id="PF12704"/>
    </source>
</evidence>
<dbReference type="InterPro" id="IPR051447">
    <property type="entry name" value="Lipoprotein-release_system"/>
</dbReference>
<keyword evidence="6 8" id="KW-1133">Transmembrane helix</keyword>
<comment type="similarity">
    <text evidence="2">Belongs to the ABC-4 integral membrane protein family. LolC/E subfamily.</text>
</comment>
<dbReference type="GO" id="GO:0098797">
    <property type="term" value="C:plasma membrane protein complex"/>
    <property type="evidence" value="ECO:0007669"/>
    <property type="project" value="TreeGrafter"/>
</dbReference>